<feature type="compositionally biased region" description="Polar residues" evidence="1">
    <location>
        <begin position="154"/>
        <end position="171"/>
    </location>
</feature>
<evidence type="ECO:0000313" key="3">
    <source>
        <dbReference type="Proteomes" id="UP001172155"/>
    </source>
</evidence>
<reference evidence="2" key="1">
    <citation type="submission" date="2023-06" db="EMBL/GenBank/DDBJ databases">
        <title>Genome-scale phylogeny and comparative genomics of the fungal order Sordariales.</title>
        <authorList>
            <consortium name="Lawrence Berkeley National Laboratory"/>
            <person name="Hensen N."/>
            <person name="Bonometti L."/>
            <person name="Westerberg I."/>
            <person name="Brannstrom I.O."/>
            <person name="Guillou S."/>
            <person name="Cros-Aarteil S."/>
            <person name="Calhoun S."/>
            <person name="Haridas S."/>
            <person name="Kuo A."/>
            <person name="Mondo S."/>
            <person name="Pangilinan J."/>
            <person name="Riley R."/>
            <person name="LaButti K."/>
            <person name="Andreopoulos B."/>
            <person name="Lipzen A."/>
            <person name="Chen C."/>
            <person name="Yanf M."/>
            <person name="Daum C."/>
            <person name="Ng V."/>
            <person name="Clum A."/>
            <person name="Steindorff A."/>
            <person name="Ohm R."/>
            <person name="Martin F."/>
            <person name="Silar P."/>
            <person name="Natvig D."/>
            <person name="Lalanne C."/>
            <person name="Gautier V."/>
            <person name="Ament-velasquez S.L."/>
            <person name="Kruys A."/>
            <person name="Hutchinson M.I."/>
            <person name="Powell A.J."/>
            <person name="Barry K."/>
            <person name="Miller A.N."/>
            <person name="Grigoriev I.V."/>
            <person name="Debuchy R."/>
            <person name="Gladieux P."/>
            <person name="Thoren M.H."/>
            <person name="Johannesson H."/>
        </authorList>
    </citation>
    <scope>NUCLEOTIDE SEQUENCE</scope>
    <source>
        <strain evidence="2">SMH3187-1</strain>
    </source>
</reference>
<feature type="compositionally biased region" description="Low complexity" evidence="1">
    <location>
        <begin position="137"/>
        <end position="148"/>
    </location>
</feature>
<feature type="region of interest" description="Disordered" evidence="1">
    <location>
        <begin position="137"/>
        <end position="171"/>
    </location>
</feature>
<protein>
    <submittedName>
        <fullName evidence="2">Uncharacterized protein</fullName>
    </submittedName>
</protein>
<evidence type="ECO:0000256" key="1">
    <source>
        <dbReference type="SAM" id="MobiDB-lite"/>
    </source>
</evidence>
<accession>A0AA40EV48</accession>
<dbReference type="Proteomes" id="UP001172155">
    <property type="component" value="Unassembled WGS sequence"/>
</dbReference>
<proteinExistence type="predicted"/>
<gene>
    <name evidence="2" type="ORF">B0T18DRAFT_325983</name>
</gene>
<evidence type="ECO:0000313" key="2">
    <source>
        <dbReference type="EMBL" id="KAK0745956.1"/>
    </source>
</evidence>
<sequence>MGGLIPLMLGSGNRLSYIPPPTPTIKIPPSLLPVLPYTPSEWKRAIADVKKQHLTKRYRSCAARCTEILDNVKDTSQVEPVYIINLHYYAATSMELCARTLPPASRSRTSLLQQARAHFDRAAMLIDAAEDSVVTKTRSGSVSSRTSSCHSPAGSISSRAATPETRLSSPTNSVCSFDAFATKTPTHPNAPPAKRVKKVSFSLPNEEIIDIPETPFRIPEPLVRPDSPTLGFDDEYFHSGAARQFLPELPKSPFKFQEAEYPLYVVEEEPLQLIPEDDSFLMARTVDRFCENLSGLRSLLARHSTSIEELMAAKHGDDSARPRSLLLPAAADDSEELRRADRQARIERLRKNGWQRKRFDARRYEELCETVLLELA</sequence>
<dbReference type="AlphaFoldDB" id="A0AA40EV48"/>
<dbReference type="EMBL" id="JAUKUD010000004">
    <property type="protein sequence ID" value="KAK0745956.1"/>
    <property type="molecule type" value="Genomic_DNA"/>
</dbReference>
<comment type="caution">
    <text evidence="2">The sequence shown here is derived from an EMBL/GenBank/DDBJ whole genome shotgun (WGS) entry which is preliminary data.</text>
</comment>
<name>A0AA40EV48_9PEZI</name>
<organism evidence="2 3">
    <name type="scientific">Schizothecium vesticola</name>
    <dbReference type="NCBI Taxonomy" id="314040"/>
    <lineage>
        <taxon>Eukaryota</taxon>
        <taxon>Fungi</taxon>
        <taxon>Dikarya</taxon>
        <taxon>Ascomycota</taxon>
        <taxon>Pezizomycotina</taxon>
        <taxon>Sordariomycetes</taxon>
        <taxon>Sordariomycetidae</taxon>
        <taxon>Sordariales</taxon>
        <taxon>Schizotheciaceae</taxon>
        <taxon>Schizothecium</taxon>
    </lineage>
</organism>
<keyword evidence="3" id="KW-1185">Reference proteome</keyword>